<dbReference type="EMBL" id="CP002364">
    <property type="protein sequence ID" value="ADW18896.1"/>
    <property type="molecule type" value="Genomic_DNA"/>
</dbReference>
<name>A0A7U4DQ74_DESPD</name>
<protein>
    <submittedName>
        <fullName evidence="1">Uncharacterized protein</fullName>
    </submittedName>
</protein>
<evidence type="ECO:0000313" key="2">
    <source>
        <dbReference type="Proteomes" id="UP000006365"/>
    </source>
</evidence>
<accession>A0A7U4DQ74</accession>
<dbReference type="AlphaFoldDB" id="A0A7U4DQ74"/>
<dbReference type="RefSeq" id="WP_015725422.1">
    <property type="nucleotide sequence ID" value="NC_014972.1"/>
</dbReference>
<keyword evidence="2" id="KW-1185">Reference proteome</keyword>
<gene>
    <name evidence="1" type="ordered locus">Despr_2762</name>
</gene>
<sequence length="259" mass="28352">MSLRSTAGEGDGPLLDSDSGGWCCRCGVVHSLPVRPAIKDGLHLMGQLCRHQRIDWLVPERFRDPRCDTRCLFDKAGGKMFGVLSCRDTGGKRIVLRAFSGQYNGLWQVEGWVGPVFDVAAFGALVGEPEREIKRLGRELTALPHGSSARQLLRAQRRTLSRQLMERVHCLYQLVNFRGATQPLPRVFIGNGAPPSGTGDCCGPKLLHHAARHGLRPEAMAEFYWGASNASGTKVQGRFYPACAAKCQPILGFLLCGLP</sequence>
<dbReference type="KEGG" id="dpr:Despr_2762"/>
<proteinExistence type="predicted"/>
<dbReference type="Proteomes" id="UP000006365">
    <property type="component" value="Chromosome"/>
</dbReference>
<evidence type="ECO:0000313" key="1">
    <source>
        <dbReference type="EMBL" id="ADW18896.1"/>
    </source>
</evidence>
<reference evidence="1 2" key="1">
    <citation type="journal article" date="2011" name="Stand. Genomic Sci.">
        <title>Complete genome sequence of Desulfobulbus propionicus type strain (1pr3).</title>
        <authorList>
            <person name="Pagani I."/>
            <person name="Lapidus A."/>
            <person name="Nolan M."/>
            <person name="Lucas S."/>
            <person name="Hammon N."/>
            <person name="Deshpande S."/>
            <person name="Cheng J.F."/>
            <person name="Chertkov O."/>
            <person name="Davenport K."/>
            <person name="Tapia R."/>
            <person name="Han C."/>
            <person name="Goodwin L."/>
            <person name="Pitluck S."/>
            <person name="Liolios K."/>
            <person name="Mavromatis K."/>
            <person name="Ivanova N."/>
            <person name="Mikhailova N."/>
            <person name="Pati A."/>
            <person name="Chen A."/>
            <person name="Palaniappan K."/>
            <person name="Land M."/>
            <person name="Hauser L."/>
            <person name="Chang Y.J."/>
            <person name="Jeffries C.D."/>
            <person name="Detter J.C."/>
            <person name="Brambilla E."/>
            <person name="Kannan K.P."/>
            <person name="Djao O.D."/>
            <person name="Rohde M."/>
            <person name="Pukall R."/>
            <person name="Spring S."/>
            <person name="Goker M."/>
            <person name="Sikorski J."/>
            <person name="Woyke T."/>
            <person name="Bristow J."/>
            <person name="Eisen J.A."/>
            <person name="Markowitz V."/>
            <person name="Hugenholtz P."/>
            <person name="Kyrpides N.C."/>
            <person name="Klenk H.P."/>
        </authorList>
    </citation>
    <scope>NUCLEOTIDE SEQUENCE [LARGE SCALE GENOMIC DNA]</scope>
    <source>
        <strain evidence="2">ATCC 33891 / DSM 2032 / 1pr3</strain>
    </source>
</reference>
<organism evidence="1 2">
    <name type="scientific">Desulfobulbus propionicus (strain ATCC 33891 / DSM 2032 / VKM B-1956 / 1pr3)</name>
    <dbReference type="NCBI Taxonomy" id="577650"/>
    <lineage>
        <taxon>Bacteria</taxon>
        <taxon>Pseudomonadati</taxon>
        <taxon>Thermodesulfobacteriota</taxon>
        <taxon>Desulfobulbia</taxon>
        <taxon>Desulfobulbales</taxon>
        <taxon>Desulfobulbaceae</taxon>
        <taxon>Desulfobulbus</taxon>
    </lineage>
</organism>